<sequence>MFVYNITIKVDNNIEEEWLRWQKEIHIPEILATGFFYDHRFFKLLDQDESEGKTYVIQYFSLEKKDYEEYIHGYAPLLREKAFLKWGNQFIAFRTLLKTVQ</sequence>
<proteinExistence type="predicted"/>
<gene>
    <name evidence="1" type="ORF">FW778_06585</name>
</gene>
<accession>A0A5J5IKQ9</accession>
<dbReference type="Pfam" id="PF14114">
    <property type="entry name" value="DUF4286"/>
    <property type="match status" value="1"/>
</dbReference>
<organism evidence="1 2">
    <name type="scientific">Ginsengibacter hankyongi</name>
    <dbReference type="NCBI Taxonomy" id="2607284"/>
    <lineage>
        <taxon>Bacteria</taxon>
        <taxon>Pseudomonadati</taxon>
        <taxon>Bacteroidota</taxon>
        <taxon>Chitinophagia</taxon>
        <taxon>Chitinophagales</taxon>
        <taxon>Chitinophagaceae</taxon>
        <taxon>Ginsengibacter</taxon>
    </lineage>
</organism>
<keyword evidence="2" id="KW-1185">Reference proteome</keyword>
<comment type="caution">
    <text evidence="1">The sequence shown here is derived from an EMBL/GenBank/DDBJ whole genome shotgun (WGS) entry which is preliminary data.</text>
</comment>
<protein>
    <submittedName>
        <fullName evidence="1">DUF4286 family protein</fullName>
    </submittedName>
</protein>
<dbReference type="Proteomes" id="UP000326903">
    <property type="component" value="Unassembled WGS sequence"/>
</dbReference>
<name>A0A5J5IKQ9_9BACT</name>
<dbReference type="AlphaFoldDB" id="A0A5J5IKQ9"/>
<dbReference type="RefSeq" id="WP_150413805.1">
    <property type="nucleotide sequence ID" value="NZ_VYQF01000001.1"/>
</dbReference>
<dbReference type="EMBL" id="VYQF01000001">
    <property type="protein sequence ID" value="KAA9041685.1"/>
    <property type="molecule type" value="Genomic_DNA"/>
</dbReference>
<evidence type="ECO:0000313" key="1">
    <source>
        <dbReference type="EMBL" id="KAA9041685.1"/>
    </source>
</evidence>
<dbReference type="InterPro" id="IPR025563">
    <property type="entry name" value="DUF4286"/>
</dbReference>
<reference evidence="1 2" key="1">
    <citation type="submission" date="2019-09" db="EMBL/GenBank/DDBJ databases">
        <title>Draft genome sequence of Ginsengibacter sp. BR5-29.</title>
        <authorList>
            <person name="Im W.-T."/>
        </authorList>
    </citation>
    <scope>NUCLEOTIDE SEQUENCE [LARGE SCALE GENOMIC DNA]</scope>
    <source>
        <strain evidence="1 2">BR5-29</strain>
    </source>
</reference>
<evidence type="ECO:0000313" key="2">
    <source>
        <dbReference type="Proteomes" id="UP000326903"/>
    </source>
</evidence>